<dbReference type="AlphaFoldDB" id="A0AAD5ISZ7"/>
<dbReference type="PANTHER" id="PTHR24177:SF292">
    <property type="entry name" value="ANKYRIN REPEAT FAMILY PROTEIN-RELATED"/>
    <property type="match status" value="1"/>
</dbReference>
<organism evidence="3 4">
    <name type="scientific">Acer negundo</name>
    <name type="common">Box elder</name>
    <dbReference type="NCBI Taxonomy" id="4023"/>
    <lineage>
        <taxon>Eukaryota</taxon>
        <taxon>Viridiplantae</taxon>
        <taxon>Streptophyta</taxon>
        <taxon>Embryophyta</taxon>
        <taxon>Tracheophyta</taxon>
        <taxon>Spermatophyta</taxon>
        <taxon>Magnoliopsida</taxon>
        <taxon>eudicotyledons</taxon>
        <taxon>Gunneridae</taxon>
        <taxon>Pentapetalae</taxon>
        <taxon>rosids</taxon>
        <taxon>malvids</taxon>
        <taxon>Sapindales</taxon>
        <taxon>Sapindaceae</taxon>
        <taxon>Hippocastanoideae</taxon>
        <taxon>Acereae</taxon>
        <taxon>Acer</taxon>
    </lineage>
</organism>
<dbReference type="Pfam" id="PF13962">
    <property type="entry name" value="PGG"/>
    <property type="match status" value="1"/>
</dbReference>
<evidence type="ECO:0000313" key="4">
    <source>
        <dbReference type="Proteomes" id="UP001064489"/>
    </source>
</evidence>
<dbReference type="Proteomes" id="UP001064489">
    <property type="component" value="Chromosome 7"/>
</dbReference>
<dbReference type="InterPro" id="IPR026961">
    <property type="entry name" value="PGG_dom"/>
</dbReference>
<name>A0AAD5ISZ7_ACENE</name>
<evidence type="ECO:0000313" key="3">
    <source>
        <dbReference type="EMBL" id="KAI9169969.1"/>
    </source>
</evidence>
<dbReference type="Gene3D" id="1.25.40.20">
    <property type="entry name" value="Ankyrin repeat-containing domain"/>
    <property type="match status" value="1"/>
</dbReference>
<feature type="transmembrane region" description="Helical" evidence="1">
    <location>
        <begin position="206"/>
        <end position="223"/>
    </location>
</feature>
<sequence length="256" mass="29292">MKSTRNLELMIPSLALELLKCLFEEVIRQKGKDDNKYPIPQNGKDYISSLIGYPSNLLFNATKSGNSRFLTELIHSYPFLVQELDENNRSIFHAAILHCHTSTFNLIYEMGFNKELLTTIVDADKNTMLHLAAKYPYHSQVGGLSSAALEMQQEFLLFEVEKRMQPSFRNMKNAQRLTSKELFTREHKSLMKSEEKWMRNTTSSRMVVATLIAMVVFSANFIVPGDYNNVTRTPLLLEKDFFLVFVISDAVALSSS</sequence>
<proteinExistence type="predicted"/>
<reference evidence="3" key="1">
    <citation type="journal article" date="2022" name="Plant J.">
        <title>Strategies of tolerance reflected in two North American maple genomes.</title>
        <authorList>
            <person name="McEvoy S.L."/>
            <person name="Sezen U.U."/>
            <person name="Trouern-Trend A."/>
            <person name="McMahon S.M."/>
            <person name="Schaberg P.G."/>
            <person name="Yang J."/>
            <person name="Wegrzyn J.L."/>
            <person name="Swenson N.G."/>
        </authorList>
    </citation>
    <scope>NUCLEOTIDE SEQUENCE</scope>
    <source>
        <strain evidence="3">91603</strain>
    </source>
</reference>
<evidence type="ECO:0000259" key="2">
    <source>
        <dbReference type="Pfam" id="PF13962"/>
    </source>
</evidence>
<keyword evidence="4" id="KW-1185">Reference proteome</keyword>
<keyword evidence="1" id="KW-1133">Transmembrane helix</keyword>
<keyword evidence="1" id="KW-0812">Transmembrane</keyword>
<dbReference type="SUPFAM" id="SSF48403">
    <property type="entry name" value="Ankyrin repeat"/>
    <property type="match status" value="1"/>
</dbReference>
<dbReference type="GO" id="GO:0016020">
    <property type="term" value="C:membrane"/>
    <property type="evidence" value="ECO:0007669"/>
    <property type="project" value="TreeGrafter"/>
</dbReference>
<feature type="domain" description="PGG" evidence="2">
    <location>
        <begin position="195"/>
        <end position="256"/>
    </location>
</feature>
<comment type="caution">
    <text evidence="3">The sequence shown here is derived from an EMBL/GenBank/DDBJ whole genome shotgun (WGS) entry which is preliminary data.</text>
</comment>
<evidence type="ECO:0000256" key="1">
    <source>
        <dbReference type="SAM" id="Phobius"/>
    </source>
</evidence>
<dbReference type="EMBL" id="JAJSOW010000104">
    <property type="protein sequence ID" value="KAI9169969.1"/>
    <property type="molecule type" value="Genomic_DNA"/>
</dbReference>
<accession>A0AAD5ISZ7</accession>
<keyword evidence="1" id="KW-0472">Membrane</keyword>
<dbReference type="InterPro" id="IPR036770">
    <property type="entry name" value="Ankyrin_rpt-contain_sf"/>
</dbReference>
<dbReference type="PANTHER" id="PTHR24177">
    <property type="entry name" value="CASKIN"/>
    <property type="match status" value="1"/>
</dbReference>
<reference evidence="3" key="2">
    <citation type="submission" date="2023-02" db="EMBL/GenBank/DDBJ databases">
        <authorList>
            <person name="Swenson N.G."/>
            <person name="Wegrzyn J.L."/>
            <person name="Mcevoy S.L."/>
        </authorList>
    </citation>
    <scope>NUCLEOTIDE SEQUENCE</scope>
    <source>
        <strain evidence="3">91603</strain>
        <tissue evidence="3">Leaf</tissue>
    </source>
</reference>
<gene>
    <name evidence="3" type="ORF">LWI28_020281</name>
</gene>
<protein>
    <recommendedName>
        <fullName evidence="2">PGG domain-containing protein</fullName>
    </recommendedName>
</protein>